<dbReference type="SUPFAM" id="SSF49313">
    <property type="entry name" value="Cadherin-like"/>
    <property type="match status" value="1"/>
</dbReference>
<evidence type="ECO:0000256" key="2">
    <source>
        <dbReference type="ARBA" id="ARBA00022670"/>
    </source>
</evidence>
<keyword evidence="4 5" id="KW-0720">Serine protease</keyword>
<dbReference type="InterPro" id="IPR023827">
    <property type="entry name" value="Peptidase_S8_Asp-AS"/>
</dbReference>
<reference evidence="11" key="1">
    <citation type="journal article" date="2019" name="Int. J. Syst. Evol. Microbiol.">
        <title>The Global Catalogue of Microorganisms (GCM) 10K type strain sequencing project: providing services to taxonomists for standard genome sequencing and annotation.</title>
        <authorList>
            <consortium name="The Broad Institute Genomics Platform"/>
            <consortium name="The Broad Institute Genome Sequencing Center for Infectious Disease"/>
            <person name="Wu L."/>
            <person name="Ma J."/>
        </authorList>
    </citation>
    <scope>NUCLEOTIDE SEQUENCE [LARGE SCALE GENOMIC DNA]</scope>
    <source>
        <strain evidence="11">JCM 3380</strain>
    </source>
</reference>
<keyword evidence="11" id="KW-1185">Reference proteome</keyword>
<proteinExistence type="inferred from homology"/>
<evidence type="ECO:0000259" key="9">
    <source>
        <dbReference type="Pfam" id="PF05922"/>
    </source>
</evidence>
<dbReference type="InterPro" id="IPR006311">
    <property type="entry name" value="TAT_signal"/>
</dbReference>
<name>A0ABP3D3U6_9PSEU</name>
<accession>A0ABP3D3U6</accession>
<evidence type="ECO:0000256" key="6">
    <source>
        <dbReference type="RuleBase" id="RU003355"/>
    </source>
</evidence>
<dbReference type="Gene3D" id="2.60.40.10">
    <property type="entry name" value="Immunoglobulins"/>
    <property type="match status" value="1"/>
</dbReference>
<dbReference type="InterPro" id="IPR050131">
    <property type="entry name" value="Peptidase_S8_subtilisin-like"/>
</dbReference>
<dbReference type="InterPro" id="IPR034193">
    <property type="entry name" value="PCSK9_ProteinaseK-like"/>
</dbReference>
<dbReference type="InterPro" id="IPR000209">
    <property type="entry name" value="Peptidase_S8/S53_dom"/>
</dbReference>
<evidence type="ECO:0000256" key="4">
    <source>
        <dbReference type="ARBA" id="ARBA00022825"/>
    </source>
</evidence>
<comment type="caution">
    <text evidence="10">The sequence shown here is derived from an EMBL/GenBank/DDBJ whole genome shotgun (WGS) entry which is preliminary data.</text>
</comment>
<dbReference type="Pfam" id="PF00082">
    <property type="entry name" value="Peptidase_S8"/>
    <property type="match status" value="1"/>
</dbReference>
<dbReference type="Proteomes" id="UP001500416">
    <property type="component" value="Unassembled WGS sequence"/>
</dbReference>
<protein>
    <submittedName>
        <fullName evidence="10">Uncharacterized protein</fullName>
    </submittedName>
</protein>
<dbReference type="PROSITE" id="PS51892">
    <property type="entry name" value="SUBTILASE"/>
    <property type="match status" value="1"/>
</dbReference>
<feature type="signal peptide" evidence="7">
    <location>
        <begin position="1"/>
        <end position="30"/>
    </location>
</feature>
<dbReference type="InterPro" id="IPR015919">
    <property type="entry name" value="Cadherin-like_sf"/>
</dbReference>
<dbReference type="Gene3D" id="2.60.120.260">
    <property type="entry name" value="Galactose-binding domain-like"/>
    <property type="match status" value="1"/>
</dbReference>
<dbReference type="SUPFAM" id="SSF52743">
    <property type="entry name" value="Subtilisin-like"/>
    <property type="match status" value="1"/>
</dbReference>
<dbReference type="Pfam" id="PF05922">
    <property type="entry name" value="Inhibitor_I9"/>
    <property type="match status" value="1"/>
</dbReference>
<dbReference type="InterPro" id="IPR037045">
    <property type="entry name" value="S8pro/Inhibitor_I9_sf"/>
</dbReference>
<dbReference type="PROSITE" id="PS00136">
    <property type="entry name" value="SUBTILASE_ASP"/>
    <property type="match status" value="1"/>
</dbReference>
<dbReference type="Gene3D" id="3.40.50.200">
    <property type="entry name" value="Peptidase S8/S53 domain"/>
    <property type="match status" value="1"/>
</dbReference>
<dbReference type="InterPro" id="IPR023828">
    <property type="entry name" value="Peptidase_S8_Ser-AS"/>
</dbReference>
<dbReference type="PANTHER" id="PTHR43806">
    <property type="entry name" value="PEPTIDASE S8"/>
    <property type="match status" value="1"/>
</dbReference>
<dbReference type="CDD" id="cd04077">
    <property type="entry name" value="Peptidases_S8_PCSK9_ProteinaseK_like"/>
    <property type="match status" value="1"/>
</dbReference>
<dbReference type="RefSeq" id="WP_343933414.1">
    <property type="nucleotide sequence ID" value="NZ_BAAABU010000003.1"/>
</dbReference>
<feature type="active site" description="Charge relay system" evidence="5">
    <location>
        <position position="340"/>
    </location>
</feature>
<keyword evidence="2 5" id="KW-0645">Protease</keyword>
<feature type="active site" description="Charge relay system" evidence="5">
    <location>
        <position position="186"/>
    </location>
</feature>
<comment type="similarity">
    <text evidence="1 5 6">Belongs to the peptidase S8 family.</text>
</comment>
<dbReference type="EMBL" id="BAAABU010000003">
    <property type="protein sequence ID" value="GAA0221902.1"/>
    <property type="molecule type" value="Genomic_DNA"/>
</dbReference>
<evidence type="ECO:0000256" key="3">
    <source>
        <dbReference type="ARBA" id="ARBA00022801"/>
    </source>
</evidence>
<dbReference type="InterPro" id="IPR036852">
    <property type="entry name" value="Peptidase_S8/S53_dom_sf"/>
</dbReference>
<feature type="domain" description="Inhibitor I9" evidence="9">
    <location>
        <begin position="46"/>
        <end position="113"/>
    </location>
</feature>
<dbReference type="PROSITE" id="PS00137">
    <property type="entry name" value="SUBTILASE_HIS"/>
    <property type="match status" value="1"/>
</dbReference>
<dbReference type="PANTHER" id="PTHR43806:SF11">
    <property type="entry name" value="CEREVISIN-RELATED"/>
    <property type="match status" value="1"/>
</dbReference>
<evidence type="ECO:0000259" key="8">
    <source>
        <dbReference type="Pfam" id="PF00082"/>
    </source>
</evidence>
<evidence type="ECO:0000256" key="5">
    <source>
        <dbReference type="PROSITE-ProRule" id="PRU01240"/>
    </source>
</evidence>
<dbReference type="PRINTS" id="PR00723">
    <property type="entry name" value="SUBTILISIN"/>
</dbReference>
<dbReference type="InterPro" id="IPR013783">
    <property type="entry name" value="Ig-like_fold"/>
</dbReference>
<dbReference type="PROSITE" id="PS51318">
    <property type="entry name" value="TAT"/>
    <property type="match status" value="1"/>
</dbReference>
<dbReference type="Gene3D" id="3.30.70.80">
    <property type="entry name" value="Peptidase S8 propeptide/proteinase inhibitor I9"/>
    <property type="match status" value="1"/>
</dbReference>
<feature type="chain" id="PRO_5045079376" evidence="7">
    <location>
        <begin position="31"/>
        <end position="640"/>
    </location>
</feature>
<keyword evidence="7" id="KW-0732">Signal</keyword>
<organism evidence="10 11">
    <name type="scientific">Saccharothrix mutabilis subsp. mutabilis</name>
    <dbReference type="NCBI Taxonomy" id="66855"/>
    <lineage>
        <taxon>Bacteria</taxon>
        <taxon>Bacillati</taxon>
        <taxon>Actinomycetota</taxon>
        <taxon>Actinomycetes</taxon>
        <taxon>Pseudonocardiales</taxon>
        <taxon>Pseudonocardiaceae</taxon>
        <taxon>Saccharothrix</taxon>
    </lineage>
</organism>
<feature type="domain" description="Peptidase S8/S53" evidence="8">
    <location>
        <begin position="149"/>
        <end position="376"/>
    </location>
</feature>
<evidence type="ECO:0000256" key="7">
    <source>
        <dbReference type="SAM" id="SignalP"/>
    </source>
</evidence>
<dbReference type="InterPro" id="IPR015500">
    <property type="entry name" value="Peptidase_S8_subtilisin-rel"/>
</dbReference>
<dbReference type="SUPFAM" id="SSF54897">
    <property type="entry name" value="Protease propeptides/inhibitors"/>
    <property type="match status" value="1"/>
</dbReference>
<sequence>MRGNRTPLLALATAAVTALALAGTATPAAAEGEILGADNPRAIKDSYIVVFKDLSTQSVDALTSDLSAKYAAKVEHTYRHALKGFAGTLTERAARRLAAEPSVAYVEQNGAVEALDTQPNPPSWGLNRIDQRDLPLDTGYTYPNTASNVTAYIIDTGIRTTHQDFGGRAVWGTNTVDSNNTDCNGHGTHVAGTVGGTAHGVAKGVKLVAVKVLNCQGSGSFAGVAAGIDWVTGNHTSGPAVANMSLGAQGSDATTENAVRNSIADGVTYAIASGNSNADACNFTPARVAEAVTVNASDINDARASFSNYGTCTDIFAPGVNITSAWMTNDTATNTISGTSMAAPHVAGGAALLLGETPTLTPAQVQSQLIANSTTGKITNPGAGSPNRLLFVNTGGSVPGNPSIAPPGSQTGTVGTATSLQLKASGGTPPYSFAATGLPPGLSIAPATGLISGTPTTAGSYSVTATVTDSAGKSGSTTFGWTISPPGGSCASPGQKLVNPGFESGATGWSNATWTIGQWTGVGAPRTGTRSSWISGYGYTATETLQQVVTIPAGCTGSTLSLWLKISTTEYEPAVFDTFTIKANGATLATYTNLNPSGYALRTFDLGAYAGQSVTLTFTGAEDWSYDTSFVLDDLAVTAA</sequence>
<evidence type="ECO:0000313" key="10">
    <source>
        <dbReference type="EMBL" id="GAA0221902.1"/>
    </source>
</evidence>
<evidence type="ECO:0000313" key="11">
    <source>
        <dbReference type="Proteomes" id="UP001500416"/>
    </source>
</evidence>
<evidence type="ECO:0000256" key="1">
    <source>
        <dbReference type="ARBA" id="ARBA00011073"/>
    </source>
</evidence>
<keyword evidence="3 5" id="KW-0378">Hydrolase</keyword>
<dbReference type="InterPro" id="IPR022398">
    <property type="entry name" value="Peptidase_S8_His-AS"/>
</dbReference>
<dbReference type="Pfam" id="PF05345">
    <property type="entry name" value="He_PIG"/>
    <property type="match status" value="1"/>
</dbReference>
<feature type="active site" description="Charge relay system" evidence="5">
    <location>
        <position position="155"/>
    </location>
</feature>
<gene>
    <name evidence="10" type="ORF">GCM10010492_20030</name>
</gene>
<dbReference type="PROSITE" id="PS00138">
    <property type="entry name" value="SUBTILASE_SER"/>
    <property type="match status" value="1"/>
</dbReference>
<dbReference type="InterPro" id="IPR010259">
    <property type="entry name" value="S8pro/Inhibitor_I9"/>
</dbReference>